<dbReference type="AlphaFoldDB" id="A0A1M6JJT2"/>
<dbReference type="GO" id="GO:0043571">
    <property type="term" value="P:maintenance of CRISPR repeat elements"/>
    <property type="evidence" value="ECO:0007669"/>
    <property type="project" value="UniProtKB-UniRule"/>
</dbReference>
<feature type="binding site" evidence="9">
    <location>
        <position position="8"/>
    </location>
    <ligand>
        <name>Mg(2+)</name>
        <dbReference type="ChEBI" id="CHEBI:18420"/>
        <note>catalytic</note>
    </ligand>
</feature>
<comment type="cofactor">
    <cofactor evidence="1 9">
        <name>Mg(2+)</name>
        <dbReference type="ChEBI" id="CHEBI:18420"/>
    </cofactor>
</comment>
<keyword evidence="8 9" id="KW-0051">Antiviral defense</keyword>
<dbReference type="NCBIfam" id="TIGR01573">
    <property type="entry name" value="cas2"/>
    <property type="match status" value="1"/>
</dbReference>
<keyword evidence="5 9" id="KW-0255">Endonuclease</keyword>
<evidence type="ECO:0000313" key="10">
    <source>
        <dbReference type="EMBL" id="SHJ46923.1"/>
    </source>
</evidence>
<dbReference type="CDD" id="cd09725">
    <property type="entry name" value="Cas2_I_II_III"/>
    <property type="match status" value="1"/>
</dbReference>
<dbReference type="HAMAP" id="MF_01471">
    <property type="entry name" value="Cas2"/>
    <property type="match status" value="1"/>
</dbReference>
<dbReference type="InterPro" id="IPR019199">
    <property type="entry name" value="Virulence_VapD/CRISPR_Cas2"/>
</dbReference>
<dbReference type="GO" id="GO:0004521">
    <property type="term" value="F:RNA endonuclease activity"/>
    <property type="evidence" value="ECO:0007669"/>
    <property type="project" value="InterPro"/>
</dbReference>
<dbReference type="SUPFAM" id="SSF143430">
    <property type="entry name" value="TTP0101/SSO1404-like"/>
    <property type="match status" value="1"/>
</dbReference>
<evidence type="ECO:0000256" key="7">
    <source>
        <dbReference type="ARBA" id="ARBA00022842"/>
    </source>
</evidence>
<evidence type="ECO:0000313" key="11">
    <source>
        <dbReference type="Proteomes" id="UP000184512"/>
    </source>
</evidence>
<comment type="similarity">
    <text evidence="2 9">Belongs to the CRISPR-associated endoribonuclease Cas2 protein family.</text>
</comment>
<dbReference type="EC" id="3.1.-.-" evidence="9"/>
<evidence type="ECO:0000256" key="3">
    <source>
        <dbReference type="ARBA" id="ARBA00022722"/>
    </source>
</evidence>
<evidence type="ECO:0000256" key="6">
    <source>
        <dbReference type="ARBA" id="ARBA00022801"/>
    </source>
</evidence>
<comment type="subunit">
    <text evidence="9">Homodimer, forms a heterotetramer with a Cas1 homodimer.</text>
</comment>
<proteinExistence type="inferred from homology"/>
<dbReference type="GO" id="GO:0016787">
    <property type="term" value="F:hydrolase activity"/>
    <property type="evidence" value="ECO:0007669"/>
    <property type="project" value="UniProtKB-KW"/>
</dbReference>
<dbReference type="EMBL" id="FQZG01000051">
    <property type="protein sequence ID" value="SHJ46923.1"/>
    <property type="molecule type" value="Genomic_DNA"/>
</dbReference>
<evidence type="ECO:0000256" key="1">
    <source>
        <dbReference type="ARBA" id="ARBA00001946"/>
    </source>
</evidence>
<dbReference type="OrthoDB" id="9798176at2"/>
<evidence type="ECO:0000256" key="8">
    <source>
        <dbReference type="ARBA" id="ARBA00023118"/>
    </source>
</evidence>
<dbReference type="STRING" id="1123357.SAMN02745244_02579"/>
<dbReference type="Proteomes" id="UP000184512">
    <property type="component" value="Unassembled WGS sequence"/>
</dbReference>
<keyword evidence="3 9" id="KW-0540">Nuclease</keyword>
<evidence type="ECO:0000256" key="2">
    <source>
        <dbReference type="ARBA" id="ARBA00009959"/>
    </source>
</evidence>
<accession>A0A1M6JJT2</accession>
<dbReference type="Pfam" id="PF09827">
    <property type="entry name" value="CRISPR_Cas2"/>
    <property type="match status" value="1"/>
</dbReference>
<dbReference type="PANTHER" id="PTHR34405">
    <property type="entry name" value="CRISPR-ASSOCIATED ENDORIBONUCLEASE CAS2"/>
    <property type="match status" value="1"/>
</dbReference>
<dbReference type="GO" id="GO:0046872">
    <property type="term" value="F:metal ion binding"/>
    <property type="evidence" value="ECO:0007669"/>
    <property type="project" value="UniProtKB-UniRule"/>
</dbReference>
<evidence type="ECO:0000256" key="9">
    <source>
        <dbReference type="HAMAP-Rule" id="MF_01471"/>
    </source>
</evidence>
<dbReference type="PANTHER" id="PTHR34405:SF3">
    <property type="entry name" value="CRISPR-ASSOCIATED ENDORIBONUCLEASE CAS2 3"/>
    <property type="match status" value="1"/>
</dbReference>
<gene>
    <name evidence="9" type="primary">cas2</name>
    <name evidence="10" type="ORF">SAMN02745244_02579</name>
</gene>
<organism evidence="10 11">
    <name type="scientific">Tessaracoccus bendigoensis DSM 12906</name>
    <dbReference type="NCBI Taxonomy" id="1123357"/>
    <lineage>
        <taxon>Bacteria</taxon>
        <taxon>Bacillati</taxon>
        <taxon>Actinomycetota</taxon>
        <taxon>Actinomycetes</taxon>
        <taxon>Propionibacteriales</taxon>
        <taxon>Propionibacteriaceae</taxon>
        <taxon>Tessaracoccus</taxon>
    </lineage>
</organism>
<dbReference type="Gene3D" id="3.30.70.240">
    <property type="match status" value="1"/>
</dbReference>
<keyword evidence="7 9" id="KW-0460">Magnesium</keyword>
<reference evidence="10 11" key="1">
    <citation type="submission" date="2016-11" db="EMBL/GenBank/DDBJ databases">
        <authorList>
            <person name="Jaros S."/>
            <person name="Januszkiewicz K."/>
            <person name="Wedrychowicz H."/>
        </authorList>
    </citation>
    <scope>NUCLEOTIDE SEQUENCE [LARGE SCALE GENOMIC DNA]</scope>
    <source>
        <strain evidence="10 11">DSM 12906</strain>
    </source>
</reference>
<keyword evidence="4 9" id="KW-0479">Metal-binding</keyword>
<evidence type="ECO:0000256" key="4">
    <source>
        <dbReference type="ARBA" id="ARBA00022723"/>
    </source>
</evidence>
<comment type="function">
    <text evidence="9">CRISPR (clustered regularly interspaced short palindromic repeat), is an adaptive immune system that provides protection against mobile genetic elements (viruses, transposable elements and conjugative plasmids). CRISPR clusters contain sequences complementary to antecedent mobile elements and target invading nucleic acids. CRISPR clusters are transcribed and processed into CRISPR RNA (crRNA). Functions as a ssRNA-specific endoribonuclease. Involved in the integration of spacer DNA into the CRISPR cassette.</text>
</comment>
<sequence length="137" mass="14828">MAELVAYDVSDDQRRARLAAVLQAFGDRSQKSVFLISVAADELAFIMRRPGEIINHDRDSLWVLRQCQTCWETARAGQAEPRARCSIGRSCERSGGPGGVSASARFGLRVCMALDKAIRCFGSPFCIGWGLCGGSGV</sequence>
<name>A0A1M6JJT2_9ACTN</name>
<dbReference type="InterPro" id="IPR021127">
    <property type="entry name" value="CRISPR_associated_Cas2"/>
</dbReference>
<keyword evidence="11" id="KW-1185">Reference proteome</keyword>
<protein>
    <recommendedName>
        <fullName evidence="9">CRISPR-associated endoribonuclease Cas2</fullName>
        <ecNumber evidence="9">3.1.-.-</ecNumber>
    </recommendedName>
</protein>
<evidence type="ECO:0000256" key="5">
    <source>
        <dbReference type="ARBA" id="ARBA00022759"/>
    </source>
</evidence>
<keyword evidence="6 9" id="KW-0378">Hydrolase</keyword>
<dbReference type="GO" id="GO:0051607">
    <property type="term" value="P:defense response to virus"/>
    <property type="evidence" value="ECO:0007669"/>
    <property type="project" value="UniProtKB-UniRule"/>
</dbReference>